<feature type="domain" description="IrrE N-terminal-like" evidence="1">
    <location>
        <begin position="14"/>
        <end position="69"/>
    </location>
</feature>
<sequence length="88" mass="10138">MTTTNYQRNPDHLAKQLGIRVRRGPLPQGWWGLCDHPRRTIVLRPGLAPIQYTCTLMHELGHAYYGHEGVSGKQKLLPDRWAADDYSR</sequence>
<dbReference type="EMBL" id="BAABCJ010000005">
    <property type="protein sequence ID" value="GAA3708294.1"/>
    <property type="molecule type" value="Genomic_DNA"/>
</dbReference>
<dbReference type="RefSeq" id="WP_425582971.1">
    <property type="nucleotide sequence ID" value="NZ_BAABCJ010000005.1"/>
</dbReference>
<dbReference type="Pfam" id="PF06114">
    <property type="entry name" value="Peptidase_M78"/>
    <property type="match status" value="1"/>
</dbReference>
<accession>A0ABP7DS07</accession>
<name>A0ABP7DS07_9MICC</name>
<comment type="caution">
    <text evidence="2">The sequence shown here is derived from an EMBL/GenBank/DDBJ whole genome shotgun (WGS) entry which is preliminary data.</text>
</comment>
<keyword evidence="3" id="KW-1185">Reference proteome</keyword>
<evidence type="ECO:0000259" key="1">
    <source>
        <dbReference type="Pfam" id="PF06114"/>
    </source>
</evidence>
<proteinExistence type="predicted"/>
<organism evidence="2 3">
    <name type="scientific">Zhihengliuella alba</name>
    <dbReference type="NCBI Taxonomy" id="547018"/>
    <lineage>
        <taxon>Bacteria</taxon>
        <taxon>Bacillati</taxon>
        <taxon>Actinomycetota</taxon>
        <taxon>Actinomycetes</taxon>
        <taxon>Micrococcales</taxon>
        <taxon>Micrococcaceae</taxon>
        <taxon>Zhihengliuella</taxon>
    </lineage>
</organism>
<dbReference type="Proteomes" id="UP001501536">
    <property type="component" value="Unassembled WGS sequence"/>
</dbReference>
<evidence type="ECO:0000313" key="3">
    <source>
        <dbReference type="Proteomes" id="UP001501536"/>
    </source>
</evidence>
<gene>
    <name evidence="2" type="ORF">GCM10022377_22650</name>
</gene>
<dbReference type="InterPro" id="IPR010359">
    <property type="entry name" value="IrrE_HExxH"/>
</dbReference>
<reference evidence="3" key="1">
    <citation type="journal article" date="2019" name="Int. J. Syst. Evol. Microbiol.">
        <title>The Global Catalogue of Microorganisms (GCM) 10K type strain sequencing project: providing services to taxonomists for standard genome sequencing and annotation.</title>
        <authorList>
            <consortium name="The Broad Institute Genomics Platform"/>
            <consortium name="The Broad Institute Genome Sequencing Center for Infectious Disease"/>
            <person name="Wu L."/>
            <person name="Ma J."/>
        </authorList>
    </citation>
    <scope>NUCLEOTIDE SEQUENCE [LARGE SCALE GENOMIC DNA]</scope>
    <source>
        <strain evidence="3">JCM 16961</strain>
    </source>
</reference>
<evidence type="ECO:0000313" key="2">
    <source>
        <dbReference type="EMBL" id="GAA3708294.1"/>
    </source>
</evidence>
<protein>
    <recommendedName>
        <fullName evidence="1">IrrE N-terminal-like domain-containing protein</fullName>
    </recommendedName>
</protein>
<dbReference type="Gene3D" id="1.10.10.2910">
    <property type="match status" value="1"/>
</dbReference>